<dbReference type="PANTHER" id="PTHR34039:SF1">
    <property type="entry name" value="UPF0102 PROTEIN YRAN"/>
    <property type="match status" value="1"/>
</dbReference>
<organism evidence="3">
    <name type="scientific">Aquifex aeolicus</name>
    <dbReference type="NCBI Taxonomy" id="63363"/>
    <lineage>
        <taxon>Bacteria</taxon>
        <taxon>Pseudomonadati</taxon>
        <taxon>Aquificota</taxon>
        <taxon>Aquificia</taxon>
        <taxon>Aquificales</taxon>
        <taxon>Aquificaceae</taxon>
        <taxon>Aquifex</taxon>
    </lineage>
</organism>
<accession>A0A7C5QFR9</accession>
<protein>
    <recommendedName>
        <fullName evidence="2">UPF0102 protein ENJ61_08880</fullName>
    </recommendedName>
</protein>
<comment type="similarity">
    <text evidence="1 2">Belongs to the UPF0102 family.</text>
</comment>
<comment type="caution">
    <text evidence="3">The sequence shown here is derived from an EMBL/GenBank/DDBJ whole genome shotgun (WGS) entry which is preliminary data.</text>
</comment>
<proteinExistence type="inferred from homology"/>
<dbReference type="InterPro" id="IPR011856">
    <property type="entry name" value="tRNA_endonuc-like_dom_sf"/>
</dbReference>
<dbReference type="AlphaFoldDB" id="A0A7C5QFR9"/>
<gene>
    <name evidence="3" type="ORF">ENJ61_08880</name>
</gene>
<evidence type="ECO:0000256" key="1">
    <source>
        <dbReference type="ARBA" id="ARBA00006738"/>
    </source>
</evidence>
<reference evidence="3" key="1">
    <citation type="journal article" date="2020" name="mSystems">
        <title>Genome- and Community-Level Interaction Insights into Carbon Utilization and Element Cycling Functions of Hydrothermarchaeota in Hydrothermal Sediment.</title>
        <authorList>
            <person name="Zhou Z."/>
            <person name="Liu Y."/>
            <person name="Xu W."/>
            <person name="Pan J."/>
            <person name="Luo Z.H."/>
            <person name="Li M."/>
        </authorList>
    </citation>
    <scope>NUCLEOTIDE SEQUENCE [LARGE SCALE GENOMIC DNA]</scope>
    <source>
        <strain evidence="3">HyVt-501</strain>
    </source>
</reference>
<dbReference type="EMBL" id="DRNB01000333">
    <property type="protein sequence ID" value="HHJ65001.1"/>
    <property type="molecule type" value="Genomic_DNA"/>
</dbReference>
<evidence type="ECO:0000313" key="3">
    <source>
        <dbReference type="EMBL" id="HHJ65001.1"/>
    </source>
</evidence>
<dbReference type="Proteomes" id="UP000885792">
    <property type="component" value="Unassembled WGS sequence"/>
</dbReference>
<dbReference type="InterPro" id="IPR003509">
    <property type="entry name" value="UPF0102_YraN-like"/>
</dbReference>
<name>A0A7C5QFR9_AQUAO</name>
<evidence type="ECO:0000256" key="2">
    <source>
        <dbReference type="HAMAP-Rule" id="MF_00048"/>
    </source>
</evidence>
<dbReference type="SUPFAM" id="SSF52980">
    <property type="entry name" value="Restriction endonuclease-like"/>
    <property type="match status" value="1"/>
</dbReference>
<dbReference type="InterPro" id="IPR011335">
    <property type="entry name" value="Restrct_endonuc-II-like"/>
</dbReference>
<dbReference type="PANTHER" id="PTHR34039">
    <property type="entry name" value="UPF0102 PROTEIN YRAN"/>
    <property type="match status" value="1"/>
</dbReference>
<dbReference type="CDD" id="cd20736">
    <property type="entry name" value="PoNe_Nuclease"/>
    <property type="match status" value="1"/>
</dbReference>
<dbReference type="HAMAP" id="MF_00048">
    <property type="entry name" value="UPF0102"/>
    <property type="match status" value="1"/>
</dbReference>
<dbReference type="GO" id="GO:0003676">
    <property type="term" value="F:nucleic acid binding"/>
    <property type="evidence" value="ECO:0007669"/>
    <property type="project" value="InterPro"/>
</dbReference>
<sequence length="110" mass="13087">MRRGCEFEERALRYLESLGYRILARNYRCREGEIDIIAQEDDDLVFVEVKGGGKEDHVYPAERFDQRKLSRIIACAYRFMEERNLDTTFRIDLIVVVGDRFDHFKNVGFD</sequence>
<dbReference type="Gene3D" id="3.40.1350.10">
    <property type="match status" value="1"/>
</dbReference>
<dbReference type="Pfam" id="PF02021">
    <property type="entry name" value="UPF0102"/>
    <property type="match status" value="1"/>
</dbReference>